<evidence type="ECO:0000313" key="1">
    <source>
        <dbReference type="EMBL" id="THV37498.1"/>
    </source>
</evidence>
<proteinExistence type="predicted"/>
<name>A0A4S8Q0H5_9HYPH</name>
<evidence type="ECO:0000313" key="2">
    <source>
        <dbReference type="Proteomes" id="UP000307378"/>
    </source>
</evidence>
<protein>
    <recommendedName>
        <fullName evidence="3">Anti-sigma factor NepR domain-containing protein</fullName>
    </recommendedName>
</protein>
<gene>
    <name evidence="1" type="ORF">FAA86_07890</name>
</gene>
<dbReference type="Proteomes" id="UP000307378">
    <property type="component" value="Unassembled WGS sequence"/>
</dbReference>
<evidence type="ECO:0008006" key="3">
    <source>
        <dbReference type="Google" id="ProtNLM"/>
    </source>
</evidence>
<dbReference type="AlphaFoldDB" id="A0A4S8Q0H5"/>
<accession>A0A4S8Q0H5</accession>
<dbReference type="RefSeq" id="WP_136539556.1">
    <property type="nucleotide sequence ID" value="NZ_STGU01000003.1"/>
</dbReference>
<dbReference type="EMBL" id="STGU01000003">
    <property type="protein sequence ID" value="THV37498.1"/>
    <property type="molecule type" value="Genomic_DNA"/>
</dbReference>
<reference evidence="1 2" key="1">
    <citation type="submission" date="2019-04" db="EMBL/GenBank/DDBJ databases">
        <title>genome sequence of strain W3.</title>
        <authorList>
            <person name="Gao J."/>
            <person name="Sun J."/>
        </authorList>
    </citation>
    <scope>NUCLEOTIDE SEQUENCE [LARGE SCALE GENOMIC DNA]</scope>
    <source>
        <strain evidence="1 2">W3</strain>
    </source>
</reference>
<organism evidence="1 2">
    <name type="scientific">Rhizobium rosettiformans W3</name>
    <dbReference type="NCBI Taxonomy" id="538378"/>
    <lineage>
        <taxon>Bacteria</taxon>
        <taxon>Pseudomonadati</taxon>
        <taxon>Pseudomonadota</taxon>
        <taxon>Alphaproteobacteria</taxon>
        <taxon>Hyphomicrobiales</taxon>
        <taxon>Rhizobiaceae</taxon>
        <taxon>Rhizobium/Agrobacterium group</taxon>
        <taxon>Rhizobium</taxon>
    </lineage>
</organism>
<comment type="caution">
    <text evidence="1">The sequence shown here is derived from an EMBL/GenBank/DDBJ whole genome shotgun (WGS) entry which is preliminary data.</text>
</comment>
<sequence length="62" mass="6967">MEKTKPASMEARRDRTGGIVRDRLDVLMAEMRREDVPPRLLDLAEELQAAIDAKMKDVPSGS</sequence>